<keyword evidence="4" id="KW-1133">Transmembrane helix</keyword>
<dbReference type="SUPFAM" id="SSF56235">
    <property type="entry name" value="N-terminal nucleophile aminohydrolases (Ntn hydrolases)"/>
    <property type="match status" value="1"/>
</dbReference>
<comment type="similarity">
    <text evidence="1">Belongs to the peptidase S45 family.</text>
</comment>
<sequence>MKHLLRWLLYLSCGVAATLVIALTIGGLWMYASLPETDGEHALPGLSQPVEILRDSEGLVTIRSDSLAEGVFALGYVHAQERLTQMELMRRIGRGRLAEVIGSAGLESDRLMRTLGFGRLSDAAVANLESETRSLLQSYADGVNAFLEHRQTPLPLELALLGIEPDPWRPADSVLWGKMMAIQLSGNWRQELRNARLDTVLEDSQMQTLLPELPADSPATLDAAPMDLSETHALLLEALPEEVQAYHGASNVWALSGSRSESGYPLLANDPHLGLQAPGTWFLARIETPELTLAGATAPGVPLVIIGHNEQAAWGITTTHSDTQDLVVETLDPENPDAYLTPEGPQPFESREESIPVRFGDNERLRIRNGRFGPVVSDVRDGDVLPAGNQSVIALAWPILQEGDTTADSLVRLNQAATWTDFEAAMRRFVGPQQNIFYADRTGTIGFYTPGLVPIREGYDGSRPVDAKDRNDIWSGFIPFEELPHARSPEGGQLLNANNRIAGPDYPHNLGTHWPEPYRAERIASLLEQKESHTLQDMTELQNDHLSLMARDLLPLMLEFQSANSLQEEAKALLSNWNGQMARDQAAPLLFQAWLKTLQDALFAGPLGRYYGELGYWNPRAVKTVLTRDRQWCEEIAADCSELLQESLDEALALVSVETASELKALQWQDRHRTHMAHPLFGRLPLLGELATIDVGTDGGDFTINRGTPSARQSSLFRHVHGPGLRAVFDLSNPDESLFMTAAGQSGNPLSPLFGNFAEPWRDGRYVKLVAPALEDADRMRLTPETGD</sequence>
<dbReference type="Gene3D" id="1.10.1400.10">
    <property type="match status" value="1"/>
</dbReference>
<protein>
    <submittedName>
        <fullName evidence="5">Penicillin acylase family protein</fullName>
    </submittedName>
</protein>
<evidence type="ECO:0000313" key="5">
    <source>
        <dbReference type="EMBL" id="MFC4351468.1"/>
    </source>
</evidence>
<dbReference type="InterPro" id="IPR014395">
    <property type="entry name" value="Pen/GL7ACA/AHL_acylase"/>
</dbReference>
<accession>A0ABV8UKY1</accession>
<dbReference type="PANTHER" id="PTHR34218">
    <property type="entry name" value="PEPTIDASE S45 PENICILLIN AMIDASE"/>
    <property type="match status" value="1"/>
</dbReference>
<keyword evidence="4" id="KW-0812">Transmembrane</keyword>
<dbReference type="InterPro" id="IPR043146">
    <property type="entry name" value="Penicillin_amidase_N_B-knob"/>
</dbReference>
<reference evidence="6" key="1">
    <citation type="journal article" date="2019" name="Int. J. Syst. Evol. Microbiol.">
        <title>The Global Catalogue of Microorganisms (GCM) 10K type strain sequencing project: providing services to taxonomists for standard genome sequencing and annotation.</title>
        <authorList>
            <consortium name="The Broad Institute Genomics Platform"/>
            <consortium name="The Broad Institute Genome Sequencing Center for Infectious Disease"/>
            <person name="Wu L."/>
            <person name="Ma J."/>
        </authorList>
    </citation>
    <scope>NUCLEOTIDE SEQUENCE [LARGE SCALE GENOMIC DNA]</scope>
    <source>
        <strain evidence="6">CECT 8472</strain>
    </source>
</reference>
<name>A0ABV8UKY1_9PROT</name>
<evidence type="ECO:0000256" key="3">
    <source>
        <dbReference type="ARBA" id="ARBA00023145"/>
    </source>
</evidence>
<dbReference type="InterPro" id="IPR002692">
    <property type="entry name" value="S45"/>
</dbReference>
<keyword evidence="2" id="KW-0378">Hydrolase</keyword>
<evidence type="ECO:0000313" key="6">
    <source>
        <dbReference type="Proteomes" id="UP001595799"/>
    </source>
</evidence>
<proteinExistence type="inferred from homology"/>
<dbReference type="Gene3D" id="2.30.120.10">
    <property type="match status" value="1"/>
</dbReference>
<dbReference type="PIRSF" id="PIRSF001227">
    <property type="entry name" value="Pen_acylase"/>
    <property type="match status" value="1"/>
</dbReference>
<keyword evidence="6" id="KW-1185">Reference proteome</keyword>
<dbReference type="InterPro" id="IPR043147">
    <property type="entry name" value="Penicillin_amidase_A-knob"/>
</dbReference>
<dbReference type="Gene3D" id="3.60.20.10">
    <property type="entry name" value="Glutamine Phosphoribosylpyrophosphate, subunit 1, domain 1"/>
    <property type="match status" value="1"/>
</dbReference>
<dbReference type="InterPro" id="IPR029055">
    <property type="entry name" value="Ntn_hydrolases_N"/>
</dbReference>
<dbReference type="Gene3D" id="1.10.439.10">
    <property type="entry name" value="Penicillin Amidohydrolase, domain 1"/>
    <property type="match status" value="1"/>
</dbReference>
<dbReference type="Proteomes" id="UP001595799">
    <property type="component" value="Unassembled WGS sequence"/>
</dbReference>
<keyword evidence="4" id="KW-0472">Membrane</keyword>
<feature type="transmembrane region" description="Helical" evidence="4">
    <location>
        <begin position="7"/>
        <end position="31"/>
    </location>
</feature>
<dbReference type="EMBL" id="JBHSCW010000003">
    <property type="protein sequence ID" value="MFC4351468.1"/>
    <property type="molecule type" value="Genomic_DNA"/>
</dbReference>
<comment type="caution">
    <text evidence="5">The sequence shown here is derived from an EMBL/GenBank/DDBJ whole genome shotgun (WGS) entry which is preliminary data.</text>
</comment>
<evidence type="ECO:0000256" key="2">
    <source>
        <dbReference type="ARBA" id="ARBA00022801"/>
    </source>
</evidence>
<gene>
    <name evidence="5" type="ORF">ACFOW6_07930</name>
</gene>
<dbReference type="CDD" id="cd03747">
    <property type="entry name" value="Ntn_PGA_like"/>
    <property type="match status" value="1"/>
</dbReference>
<evidence type="ECO:0000256" key="4">
    <source>
        <dbReference type="SAM" id="Phobius"/>
    </source>
</evidence>
<dbReference type="InterPro" id="IPR023343">
    <property type="entry name" value="Penicillin_amidase_dom1"/>
</dbReference>
<organism evidence="5 6">
    <name type="scientific">Fodinicurvata halophila</name>
    <dbReference type="NCBI Taxonomy" id="1419723"/>
    <lineage>
        <taxon>Bacteria</taxon>
        <taxon>Pseudomonadati</taxon>
        <taxon>Pseudomonadota</taxon>
        <taxon>Alphaproteobacteria</taxon>
        <taxon>Rhodospirillales</taxon>
        <taxon>Rhodovibrionaceae</taxon>
        <taxon>Fodinicurvata</taxon>
    </lineage>
</organism>
<evidence type="ECO:0000256" key="1">
    <source>
        <dbReference type="ARBA" id="ARBA00006586"/>
    </source>
</evidence>
<dbReference type="PANTHER" id="PTHR34218:SF4">
    <property type="entry name" value="ACYL-HOMOSERINE LACTONE ACYLASE QUIP"/>
    <property type="match status" value="1"/>
</dbReference>
<dbReference type="RefSeq" id="WP_382421799.1">
    <property type="nucleotide sequence ID" value="NZ_JBHSCW010000003.1"/>
</dbReference>
<dbReference type="Pfam" id="PF01804">
    <property type="entry name" value="Penicil_amidase"/>
    <property type="match status" value="1"/>
</dbReference>
<keyword evidence="3" id="KW-0865">Zymogen</keyword>